<dbReference type="Pfam" id="PF13843">
    <property type="entry name" value="DDE_Tnp_1_7"/>
    <property type="match status" value="1"/>
</dbReference>
<organism evidence="2 5">
    <name type="scientific">Arctia plantaginis</name>
    <name type="common">Wood tiger moth</name>
    <name type="synonym">Phalaena plantaginis</name>
    <dbReference type="NCBI Taxonomy" id="874455"/>
    <lineage>
        <taxon>Eukaryota</taxon>
        <taxon>Metazoa</taxon>
        <taxon>Ecdysozoa</taxon>
        <taxon>Arthropoda</taxon>
        <taxon>Hexapoda</taxon>
        <taxon>Insecta</taxon>
        <taxon>Pterygota</taxon>
        <taxon>Neoptera</taxon>
        <taxon>Endopterygota</taxon>
        <taxon>Lepidoptera</taxon>
        <taxon>Glossata</taxon>
        <taxon>Ditrysia</taxon>
        <taxon>Noctuoidea</taxon>
        <taxon>Erebidae</taxon>
        <taxon>Arctiinae</taxon>
        <taxon>Arctia</taxon>
    </lineage>
</organism>
<dbReference type="EMBL" id="CADEBD010000291">
    <property type="protein sequence ID" value="CAB3232799.1"/>
    <property type="molecule type" value="Genomic_DNA"/>
</dbReference>
<dbReference type="AlphaFoldDB" id="A0A8S0ZHP1"/>
<dbReference type="PANTHER" id="PTHR46599:SF3">
    <property type="entry name" value="PIGGYBAC TRANSPOSABLE ELEMENT-DERIVED PROTEIN 4"/>
    <property type="match status" value="1"/>
</dbReference>
<dbReference type="Proteomes" id="UP000494256">
    <property type="component" value="Unassembled WGS sequence"/>
</dbReference>
<evidence type="ECO:0000313" key="3">
    <source>
        <dbReference type="EMBL" id="CAB3237585.1"/>
    </source>
</evidence>
<keyword evidence="4" id="KW-1185">Reference proteome</keyword>
<dbReference type="OrthoDB" id="5876240at2759"/>
<gene>
    <name evidence="2" type="ORF">APLA_LOCUS5838</name>
    <name evidence="3" type="ORF">APLA_LOCUS6963</name>
</gene>
<sequence length="459" mass="53639">MPIEEQLSAMLNDTDDASDDNFDDEVLDEDFLHNFEDSDSDDDNVIPTEIFVPSTSDGECLNWSDQTYLIKDIDFEGNPMGLNVPPEATEPIHFFNLIMTDDLIQDIIEKTNRNASNILAKSLPGSRIQYWKNVTVSEFRVFLVLLFHMGTIKLNRIQDYWKKHRLFNQTCFREHMSRNRFLLILRAMHFGNLESGDNRLAKISPLVMFFNNRMREIYNPLQNLCIDESLVLWRGRQYIKIKNNKYGINLYILTDANGIILKQIVYAGTGDPIVGGVNHSSKVVLNLLHDFFNKGYSVYMDNFYNSVDLTEKLLSERTYCTGKLRLNRKKNPKDVTTKKLKKGECVSQYNQNGVCVMKWRDNRDVTMISSQFNSQMITTTTRRNTEVSKLKMVVQYNRNMGGIDHQDQMIAYYCCEHKSIRWYIKLGVHLFQQILYNSFTLSNLFSGKKLSYYEFRQQL</sequence>
<feature type="domain" description="PiggyBac transposable element-derived protein" evidence="1">
    <location>
        <begin position="91"/>
        <end position="439"/>
    </location>
</feature>
<accession>A0A8S0ZHP1</accession>
<evidence type="ECO:0000313" key="5">
    <source>
        <dbReference type="Proteomes" id="UP000494256"/>
    </source>
</evidence>
<evidence type="ECO:0000313" key="4">
    <source>
        <dbReference type="Proteomes" id="UP000494106"/>
    </source>
</evidence>
<proteinExistence type="predicted"/>
<dbReference type="InterPro" id="IPR029526">
    <property type="entry name" value="PGBD"/>
</dbReference>
<evidence type="ECO:0000313" key="2">
    <source>
        <dbReference type="EMBL" id="CAB3232799.1"/>
    </source>
</evidence>
<dbReference type="PANTHER" id="PTHR46599">
    <property type="entry name" value="PIGGYBAC TRANSPOSABLE ELEMENT-DERIVED PROTEIN 4"/>
    <property type="match status" value="1"/>
</dbReference>
<dbReference type="Proteomes" id="UP000494106">
    <property type="component" value="Unassembled WGS sequence"/>
</dbReference>
<name>A0A8S0ZHP1_ARCPL</name>
<protein>
    <recommendedName>
        <fullName evidence="1">PiggyBac transposable element-derived protein domain-containing protein</fullName>
    </recommendedName>
</protein>
<reference evidence="4 5" key="1">
    <citation type="submission" date="2020-04" db="EMBL/GenBank/DDBJ databases">
        <authorList>
            <person name="Wallbank WR R."/>
            <person name="Pardo Diaz C."/>
            <person name="Kozak K."/>
            <person name="Martin S."/>
            <person name="Jiggins C."/>
            <person name="Moest M."/>
            <person name="Warren A I."/>
            <person name="Byers J.R.P. K."/>
            <person name="Montejo-Kovacevich G."/>
            <person name="Yen C E."/>
        </authorList>
    </citation>
    <scope>NUCLEOTIDE SEQUENCE [LARGE SCALE GENOMIC DNA]</scope>
</reference>
<evidence type="ECO:0000259" key="1">
    <source>
        <dbReference type="Pfam" id="PF13843"/>
    </source>
</evidence>
<dbReference type="EMBL" id="CADEBC010000492">
    <property type="protein sequence ID" value="CAB3237585.1"/>
    <property type="molecule type" value="Genomic_DNA"/>
</dbReference>
<comment type="caution">
    <text evidence="2">The sequence shown here is derived from an EMBL/GenBank/DDBJ whole genome shotgun (WGS) entry which is preliminary data.</text>
</comment>